<keyword evidence="7" id="KW-1185">Reference proteome</keyword>
<keyword evidence="5" id="KW-0539">Nucleus</keyword>
<dbReference type="SUPFAM" id="SSF90073">
    <property type="entry name" value="GCM domain"/>
    <property type="match status" value="1"/>
</dbReference>
<dbReference type="GO" id="GO:0000978">
    <property type="term" value="F:RNA polymerase II cis-regulatory region sequence-specific DNA binding"/>
    <property type="evidence" value="ECO:0007669"/>
    <property type="project" value="TreeGrafter"/>
</dbReference>
<dbReference type="InterPro" id="IPR043020">
    <property type="entry name" value="GCM_large"/>
</dbReference>
<keyword evidence="4" id="KW-0804">Transcription</keyword>
<sequence length="106" mass="11646">MTLGQQQQSRTVAESFATSHGRLSVLAQRSLSLYLYSDASEEVRRHTSGWAMRNTNNHNVRVLKKSCLGVLLLCSAGCGLPIGEGGDIKQICLRPAICDKARRKQC</sequence>
<evidence type="ECO:0000259" key="6">
    <source>
        <dbReference type="PROSITE" id="PS50807"/>
    </source>
</evidence>
<reference evidence="8" key="1">
    <citation type="submission" date="2016-11" db="UniProtKB">
        <authorList>
            <consortium name="WormBaseParasite"/>
        </authorList>
    </citation>
    <scope>IDENTIFICATION</scope>
</reference>
<dbReference type="GO" id="GO:0001228">
    <property type="term" value="F:DNA-binding transcription activator activity, RNA polymerase II-specific"/>
    <property type="evidence" value="ECO:0007669"/>
    <property type="project" value="InterPro"/>
</dbReference>
<dbReference type="InterPro" id="IPR003902">
    <property type="entry name" value="Tscrpt_reg_GCM"/>
</dbReference>
<evidence type="ECO:0000313" key="7">
    <source>
        <dbReference type="Proteomes" id="UP000095280"/>
    </source>
</evidence>
<keyword evidence="1" id="KW-0217">Developmental protein</keyword>
<name>A0A1I8IJX9_9PLAT</name>
<dbReference type="PANTHER" id="PTHR12414">
    <property type="entry name" value="GLIAL CELLS MISSING RELATED/GLIDE"/>
    <property type="match status" value="1"/>
</dbReference>
<dbReference type="Gene3D" id="2.20.25.670">
    <property type="entry name" value="GCM domain, large subdomain"/>
    <property type="match status" value="1"/>
</dbReference>
<dbReference type="PANTHER" id="PTHR12414:SF8">
    <property type="entry name" value="TRANSCRIPTION FACTOR GLIAL CELLS MISSING-RELATED"/>
    <property type="match status" value="1"/>
</dbReference>
<organism evidence="7 8">
    <name type="scientific">Macrostomum lignano</name>
    <dbReference type="NCBI Taxonomy" id="282301"/>
    <lineage>
        <taxon>Eukaryota</taxon>
        <taxon>Metazoa</taxon>
        <taxon>Spiralia</taxon>
        <taxon>Lophotrochozoa</taxon>
        <taxon>Platyhelminthes</taxon>
        <taxon>Rhabditophora</taxon>
        <taxon>Macrostomorpha</taxon>
        <taxon>Macrostomida</taxon>
        <taxon>Macrostomidae</taxon>
        <taxon>Macrostomum</taxon>
    </lineage>
</organism>
<dbReference type="InterPro" id="IPR036115">
    <property type="entry name" value="GCM_dom_sf"/>
</dbReference>
<evidence type="ECO:0000256" key="5">
    <source>
        <dbReference type="ARBA" id="ARBA00023242"/>
    </source>
</evidence>
<accession>A0A1I8IJX9</accession>
<dbReference type="PROSITE" id="PS50807">
    <property type="entry name" value="GCM"/>
    <property type="match status" value="1"/>
</dbReference>
<dbReference type="AlphaFoldDB" id="A0A1I8IJX9"/>
<protein>
    <submittedName>
        <fullName evidence="8">GCM domain-containing protein</fullName>
    </submittedName>
</protein>
<dbReference type="InterPro" id="IPR039791">
    <property type="entry name" value="GCM"/>
</dbReference>
<dbReference type="GO" id="GO:0042063">
    <property type="term" value="P:gliogenesis"/>
    <property type="evidence" value="ECO:0007669"/>
    <property type="project" value="TreeGrafter"/>
</dbReference>
<keyword evidence="2" id="KW-0805">Transcription regulation</keyword>
<evidence type="ECO:0000256" key="2">
    <source>
        <dbReference type="ARBA" id="ARBA00023015"/>
    </source>
</evidence>
<dbReference type="WBParaSite" id="maker-uti_cns_0013532-snap-gene-0.1-mRNA-1">
    <property type="protein sequence ID" value="maker-uti_cns_0013532-snap-gene-0.1-mRNA-1"/>
    <property type="gene ID" value="maker-uti_cns_0013532-snap-gene-0.1"/>
</dbReference>
<feature type="domain" description="GCM" evidence="6">
    <location>
        <begin position="5"/>
        <end position="106"/>
    </location>
</feature>
<evidence type="ECO:0000256" key="3">
    <source>
        <dbReference type="ARBA" id="ARBA00023125"/>
    </source>
</evidence>
<evidence type="ECO:0000256" key="1">
    <source>
        <dbReference type="ARBA" id="ARBA00022473"/>
    </source>
</evidence>
<evidence type="ECO:0000313" key="8">
    <source>
        <dbReference type="WBParaSite" id="maker-uti_cns_0013532-snap-gene-0.1-mRNA-1"/>
    </source>
</evidence>
<keyword evidence="3" id="KW-0238">DNA-binding</keyword>
<evidence type="ECO:0000256" key="4">
    <source>
        <dbReference type="ARBA" id="ARBA00023163"/>
    </source>
</evidence>
<dbReference type="Proteomes" id="UP000095280">
    <property type="component" value="Unplaced"/>
</dbReference>
<proteinExistence type="predicted"/>
<dbReference type="Pfam" id="PF03615">
    <property type="entry name" value="GCM"/>
    <property type="match status" value="1"/>
</dbReference>
<dbReference type="GO" id="GO:0005634">
    <property type="term" value="C:nucleus"/>
    <property type="evidence" value="ECO:0007669"/>
    <property type="project" value="TreeGrafter"/>
</dbReference>